<dbReference type="AlphaFoldDB" id="A0A4P9WTJ9"/>
<feature type="region of interest" description="Disordered" evidence="1">
    <location>
        <begin position="529"/>
        <end position="579"/>
    </location>
</feature>
<feature type="transmembrane region" description="Helical" evidence="2">
    <location>
        <begin position="683"/>
        <end position="703"/>
    </location>
</feature>
<evidence type="ECO:0000256" key="2">
    <source>
        <dbReference type="SAM" id="Phobius"/>
    </source>
</evidence>
<keyword evidence="2" id="KW-0812">Transmembrane</keyword>
<dbReference type="EMBL" id="KZ993908">
    <property type="protein sequence ID" value="RKO94396.1"/>
    <property type="molecule type" value="Genomic_DNA"/>
</dbReference>
<keyword evidence="4" id="KW-1185">Reference proteome</keyword>
<protein>
    <submittedName>
        <fullName evidence="3">Uncharacterized protein</fullName>
    </submittedName>
</protein>
<name>A0A4P9WTJ9_9FUNG</name>
<dbReference type="Proteomes" id="UP000269721">
    <property type="component" value="Unassembled WGS sequence"/>
</dbReference>
<evidence type="ECO:0000256" key="1">
    <source>
        <dbReference type="SAM" id="MobiDB-lite"/>
    </source>
</evidence>
<keyword evidence="2" id="KW-1133">Transmembrane helix</keyword>
<evidence type="ECO:0000313" key="3">
    <source>
        <dbReference type="EMBL" id="RKO94396.1"/>
    </source>
</evidence>
<organism evidence="3 4">
    <name type="scientific">Blyttiomyces helicus</name>
    <dbReference type="NCBI Taxonomy" id="388810"/>
    <lineage>
        <taxon>Eukaryota</taxon>
        <taxon>Fungi</taxon>
        <taxon>Fungi incertae sedis</taxon>
        <taxon>Chytridiomycota</taxon>
        <taxon>Chytridiomycota incertae sedis</taxon>
        <taxon>Chytridiomycetes</taxon>
        <taxon>Chytridiomycetes incertae sedis</taxon>
        <taxon>Blyttiomyces</taxon>
    </lineage>
</organism>
<feature type="compositionally biased region" description="Basic residues" evidence="1">
    <location>
        <begin position="612"/>
        <end position="649"/>
    </location>
</feature>
<reference evidence="4" key="1">
    <citation type="journal article" date="2018" name="Nat. Microbiol.">
        <title>Leveraging single-cell genomics to expand the fungal tree of life.</title>
        <authorList>
            <person name="Ahrendt S.R."/>
            <person name="Quandt C.A."/>
            <person name="Ciobanu D."/>
            <person name="Clum A."/>
            <person name="Salamov A."/>
            <person name="Andreopoulos B."/>
            <person name="Cheng J.F."/>
            <person name="Woyke T."/>
            <person name="Pelin A."/>
            <person name="Henrissat B."/>
            <person name="Reynolds N.K."/>
            <person name="Benny G.L."/>
            <person name="Smith M.E."/>
            <person name="James T.Y."/>
            <person name="Grigoriev I.V."/>
        </authorList>
    </citation>
    <scope>NUCLEOTIDE SEQUENCE [LARGE SCALE GENOMIC DNA]</scope>
</reference>
<accession>A0A4P9WTJ9</accession>
<gene>
    <name evidence="3" type="ORF">BDK51DRAFT_30052</name>
</gene>
<proteinExistence type="predicted"/>
<feature type="region of interest" description="Disordered" evidence="1">
    <location>
        <begin position="600"/>
        <end position="658"/>
    </location>
</feature>
<keyword evidence="2" id="KW-0472">Membrane</keyword>
<feature type="compositionally biased region" description="Acidic residues" evidence="1">
    <location>
        <begin position="781"/>
        <end position="796"/>
    </location>
</feature>
<feature type="region of interest" description="Disordered" evidence="1">
    <location>
        <begin position="773"/>
        <end position="804"/>
    </location>
</feature>
<evidence type="ECO:0000313" key="4">
    <source>
        <dbReference type="Proteomes" id="UP000269721"/>
    </source>
</evidence>
<sequence length="804" mass="91995">MSVYSKIHCYPEAWSIPFHDISITKYQEHLDDIEVVNYLPPINVLKNSYLHLEIPIDLVSSLQKCLADTKLTEGKLAYYFQLPDDYHRPENYSPIEPFLFKKDDNGVFYWTNYDTVFKKVKTDASDYLPSNVNPFDAALPIKHREWHNFSLPRFNLVTAVEIFRERIKVANSEPAIPLVVTKKNVTVQINALNATTNLDFIISLINDALNSYDKYSFTDDHPILLNYLQSLEITVDAVLFNPAATENKVDRSGWFNKIFYNQYPQNYERIFWVRPTISLYIPTNHLKTFMPHITEIIQQNKLKVGFYGKDARGQIISDQNEYMFYTPLDMDNFIVFTDGSFTEDTYDNIDPLSYVYEDKQGYADMGNVFQRIGKKWKVLADSDSVYNDIKPSKEKYYLSLFAKTSDHDIHTLASLLEQAIQTLTNEYPSGEEPPRVAVNSGKHDNVIQTHTSVSPTDKEREKIADESISLFPTDQKIYASSNSSNKSIPGTLFYRFIPRTTKSSLAIQSKQQQQQLQQQETVGQTVTILQQGGPSSLPPPPPAGPQAFPQRVGPSPAVAQMAWPQQQTQKPKMHQVQYRKQSQIIDTYYQNPKTSENVMLDSFSSKVAERRKSSRKTRPSISKRKSSRRTSKKRTLSRPARSKPKKSSRRISEKKTSRQAKLVKINSIMLTGLFYTTSGELPLLQITVGVILGAIVMYGYAIYAKYITPPPIFEQASLPDLPPAQVVQRASDRVELGPTPQILKQRQSERTFIPRETHAVDNFEESVGNIAAHSIVRNQESDGDDEYDEQEDEQEDERNGDKDI</sequence>